<keyword evidence="2" id="KW-1185">Reference proteome</keyword>
<dbReference type="EMBL" id="JACHVC010000012">
    <property type="protein sequence ID" value="MBC2606593.1"/>
    <property type="molecule type" value="Genomic_DNA"/>
</dbReference>
<protein>
    <recommendedName>
        <fullName evidence="3">STAS/SEC14 domain-containing protein</fullName>
    </recommendedName>
</protein>
<proteinExistence type="predicted"/>
<sequence>MPFEISWEKQGFHIRFFGHITEKELQAKNWGFSNNPRCNSCSYQIVDGSKIESIELSDLEITYLASNDVGMDFYLRNIYVVLVGSHPELKRIYRQYVSTCLKTDMSWKYHICDTVEQARSWLTESKLSKWQDQMAKLKEHRKANS</sequence>
<organism evidence="1 2">
    <name type="scientific">Pelagicoccus albus</name>
    <dbReference type="NCBI Taxonomy" id="415222"/>
    <lineage>
        <taxon>Bacteria</taxon>
        <taxon>Pseudomonadati</taxon>
        <taxon>Verrucomicrobiota</taxon>
        <taxon>Opitutia</taxon>
        <taxon>Puniceicoccales</taxon>
        <taxon>Pelagicoccaceae</taxon>
        <taxon>Pelagicoccus</taxon>
    </lineage>
</organism>
<evidence type="ECO:0000313" key="1">
    <source>
        <dbReference type="EMBL" id="MBC2606593.1"/>
    </source>
</evidence>
<evidence type="ECO:0000313" key="2">
    <source>
        <dbReference type="Proteomes" id="UP000526501"/>
    </source>
</evidence>
<reference evidence="1 2" key="1">
    <citation type="submission" date="2020-07" db="EMBL/GenBank/DDBJ databases">
        <authorList>
            <person name="Feng X."/>
        </authorList>
    </citation>
    <scope>NUCLEOTIDE SEQUENCE [LARGE SCALE GENOMIC DNA]</scope>
    <source>
        <strain evidence="1 2">JCM23202</strain>
    </source>
</reference>
<comment type="caution">
    <text evidence="1">The sequence shown here is derived from an EMBL/GenBank/DDBJ whole genome shotgun (WGS) entry which is preliminary data.</text>
</comment>
<dbReference type="RefSeq" id="WP_185660463.1">
    <property type="nucleotide sequence ID" value="NZ_CAWPOO010000012.1"/>
</dbReference>
<name>A0A7X1B6I1_9BACT</name>
<accession>A0A7X1B6I1</accession>
<gene>
    <name evidence="1" type="ORF">H5P27_11125</name>
</gene>
<dbReference type="AlphaFoldDB" id="A0A7X1B6I1"/>
<evidence type="ECO:0008006" key="3">
    <source>
        <dbReference type="Google" id="ProtNLM"/>
    </source>
</evidence>
<dbReference type="Proteomes" id="UP000526501">
    <property type="component" value="Unassembled WGS sequence"/>
</dbReference>